<keyword evidence="11 14" id="KW-0408">Iron</keyword>
<name>A0A834MIA4_RHYFE</name>
<dbReference type="GO" id="GO:0006805">
    <property type="term" value="P:xenobiotic metabolic process"/>
    <property type="evidence" value="ECO:0007669"/>
    <property type="project" value="TreeGrafter"/>
</dbReference>
<evidence type="ECO:0000256" key="3">
    <source>
        <dbReference type="ARBA" id="ARBA00004174"/>
    </source>
</evidence>
<dbReference type="Pfam" id="PF00067">
    <property type="entry name" value="p450"/>
    <property type="match status" value="1"/>
</dbReference>
<dbReference type="Gene3D" id="1.10.630.10">
    <property type="entry name" value="Cytochrome P450"/>
    <property type="match status" value="1"/>
</dbReference>
<evidence type="ECO:0000313" key="17">
    <source>
        <dbReference type="EMBL" id="KAF7284636.1"/>
    </source>
</evidence>
<dbReference type="InterPro" id="IPR002401">
    <property type="entry name" value="Cyt_P450_E_grp-I"/>
</dbReference>
<evidence type="ECO:0000256" key="15">
    <source>
        <dbReference type="RuleBase" id="RU000461"/>
    </source>
</evidence>
<dbReference type="EMBL" id="JAACXV010000073">
    <property type="protein sequence ID" value="KAF7284636.1"/>
    <property type="molecule type" value="Genomic_DNA"/>
</dbReference>
<dbReference type="GO" id="GO:0008395">
    <property type="term" value="F:steroid hydroxylase activity"/>
    <property type="evidence" value="ECO:0007669"/>
    <property type="project" value="TreeGrafter"/>
</dbReference>
<dbReference type="InterPro" id="IPR036396">
    <property type="entry name" value="Cyt_P450_sf"/>
</dbReference>
<dbReference type="PRINTS" id="PR00463">
    <property type="entry name" value="EP450I"/>
</dbReference>
<keyword evidence="6 14" id="KW-0349">Heme</keyword>
<dbReference type="GO" id="GO:0020037">
    <property type="term" value="F:heme binding"/>
    <property type="evidence" value="ECO:0007669"/>
    <property type="project" value="InterPro"/>
</dbReference>
<evidence type="ECO:0000256" key="10">
    <source>
        <dbReference type="ARBA" id="ARBA00023002"/>
    </source>
</evidence>
<dbReference type="InterPro" id="IPR001128">
    <property type="entry name" value="Cyt_P450"/>
</dbReference>
<dbReference type="GO" id="GO:0005506">
    <property type="term" value="F:iron ion binding"/>
    <property type="evidence" value="ECO:0007669"/>
    <property type="project" value="InterPro"/>
</dbReference>
<keyword evidence="7 14" id="KW-0479">Metal-binding</keyword>
<evidence type="ECO:0000313" key="18">
    <source>
        <dbReference type="Proteomes" id="UP000625711"/>
    </source>
</evidence>
<dbReference type="PROSITE" id="PS00086">
    <property type="entry name" value="CYTOCHROME_P450"/>
    <property type="match status" value="1"/>
</dbReference>
<keyword evidence="10 15" id="KW-0560">Oxidoreductase</keyword>
<keyword evidence="13" id="KW-0472">Membrane</keyword>
<evidence type="ECO:0008006" key="19">
    <source>
        <dbReference type="Google" id="ProtNLM"/>
    </source>
</evidence>
<comment type="subcellular location">
    <subcellularLocation>
        <location evidence="4">Endoplasmic reticulum membrane</location>
        <topology evidence="4">Peripheral membrane protein</topology>
    </subcellularLocation>
    <subcellularLocation>
        <location evidence="3">Microsome membrane</location>
        <topology evidence="3">Peripheral membrane protein</topology>
    </subcellularLocation>
</comment>
<dbReference type="GO" id="GO:0005789">
    <property type="term" value="C:endoplasmic reticulum membrane"/>
    <property type="evidence" value="ECO:0007669"/>
    <property type="project" value="UniProtKB-SubCell"/>
</dbReference>
<dbReference type="Proteomes" id="UP000625711">
    <property type="component" value="Unassembled WGS sequence"/>
</dbReference>
<dbReference type="FunFam" id="1.10.630.10:FF:000238">
    <property type="entry name" value="Cytochrome P450 2A6"/>
    <property type="match status" value="1"/>
</dbReference>
<dbReference type="PANTHER" id="PTHR24300:SF376">
    <property type="entry name" value="CYTOCHROME P450 15A1"/>
    <property type="match status" value="1"/>
</dbReference>
<keyword evidence="9" id="KW-0492">Microsome</keyword>
<dbReference type="InterPro" id="IPR017972">
    <property type="entry name" value="Cyt_P450_CS"/>
</dbReference>
<dbReference type="PANTHER" id="PTHR24300">
    <property type="entry name" value="CYTOCHROME P450 508A4-RELATED"/>
    <property type="match status" value="1"/>
</dbReference>
<dbReference type="SUPFAM" id="SSF48264">
    <property type="entry name" value="Cytochrome P450"/>
    <property type="match status" value="1"/>
</dbReference>
<evidence type="ECO:0000256" key="9">
    <source>
        <dbReference type="ARBA" id="ARBA00022848"/>
    </source>
</evidence>
<keyword evidence="12 15" id="KW-0503">Monooxygenase</keyword>
<keyword evidence="18" id="KW-1185">Reference proteome</keyword>
<comment type="function">
    <text evidence="2">May be involved in the metabolism of insect hormones and in the breakdown of synthetic insecticides.</text>
</comment>
<dbReference type="OrthoDB" id="1055148at2759"/>
<comment type="caution">
    <text evidence="17">The sequence shown here is derived from an EMBL/GenBank/DDBJ whole genome shotgun (WGS) entry which is preliminary data.</text>
</comment>
<dbReference type="GO" id="GO:0016712">
    <property type="term" value="F:oxidoreductase activity, acting on paired donors, with incorporation or reduction of molecular oxygen, reduced flavin or flavoprotein as one donor, and incorporation of one atom of oxygen"/>
    <property type="evidence" value="ECO:0007669"/>
    <property type="project" value="TreeGrafter"/>
</dbReference>
<feature type="chain" id="PRO_5032285269" description="Cytochrome P450" evidence="16">
    <location>
        <begin position="20"/>
        <end position="494"/>
    </location>
</feature>
<protein>
    <recommendedName>
        <fullName evidence="19">Cytochrome P450</fullName>
    </recommendedName>
</protein>
<dbReference type="AlphaFoldDB" id="A0A834MIA4"/>
<evidence type="ECO:0000256" key="7">
    <source>
        <dbReference type="ARBA" id="ARBA00022723"/>
    </source>
</evidence>
<gene>
    <name evidence="17" type="ORF">GWI33_021825</name>
</gene>
<keyword evidence="16" id="KW-0732">Signal</keyword>
<evidence type="ECO:0000256" key="14">
    <source>
        <dbReference type="PIRSR" id="PIRSR602401-1"/>
    </source>
</evidence>
<sequence>MLWLIISMISSILLVLIYCDIRKPKNFPPGPFWFPLIGSTIQVWRARSRSKSLYEGTAEMSKQFGPVLGLKVGRNPIVIVYGPEAYKEFSTSIVLIGRPDDFYYKLRTWGRRLGIILTDEEFWQEQKRFLLKHLRQFGFGTKNMSHLVETEISCLIDSIDKAIMSEGYTIYDMERFFSVSILNTLWKMMSGKRYSNDDKNMKELQQILSDLFKTVHMVGAPFSYYPILKYIAPGISGYKCFINTHINIWKFLRNEIDYHKKHLDTAQEPTNLIDAYLHVLKVADDGSSYSEDQLVAICMDMFMAGSETTNNTLSFCFLYLILNPDIQEKAQEEIDRVVGSRMINLDDRSRMPYAESIVLEALRMFSGRAFAVPHRALKATKLAGYSIPKDTIITANLHGCMMGPDSGFEEPEKFIPERFLSNGEVHIPDNFYPFGLGKRKCMGESLAKANIFLFTTSLLQKYNFHLLQESPPDMEIVDGVTPAPVHYKAKITRR</sequence>
<feature type="signal peptide" evidence="16">
    <location>
        <begin position="1"/>
        <end position="19"/>
    </location>
</feature>
<evidence type="ECO:0000256" key="11">
    <source>
        <dbReference type="ARBA" id="ARBA00023004"/>
    </source>
</evidence>
<comment type="similarity">
    <text evidence="5 15">Belongs to the cytochrome P450 family.</text>
</comment>
<comment type="cofactor">
    <cofactor evidence="1 14">
        <name>heme</name>
        <dbReference type="ChEBI" id="CHEBI:30413"/>
    </cofactor>
</comment>
<proteinExistence type="inferred from homology"/>
<feature type="binding site" description="axial binding residue" evidence="14">
    <location>
        <position position="441"/>
    </location>
    <ligand>
        <name>heme</name>
        <dbReference type="ChEBI" id="CHEBI:30413"/>
    </ligand>
    <ligandPart>
        <name>Fe</name>
        <dbReference type="ChEBI" id="CHEBI:18248"/>
    </ligandPart>
</feature>
<evidence type="ECO:0000256" key="13">
    <source>
        <dbReference type="ARBA" id="ARBA00023136"/>
    </source>
</evidence>
<evidence type="ECO:0000256" key="2">
    <source>
        <dbReference type="ARBA" id="ARBA00003690"/>
    </source>
</evidence>
<keyword evidence="8" id="KW-0256">Endoplasmic reticulum</keyword>
<accession>A0A834MIA4</accession>
<evidence type="ECO:0000256" key="1">
    <source>
        <dbReference type="ARBA" id="ARBA00001971"/>
    </source>
</evidence>
<dbReference type="PRINTS" id="PR00385">
    <property type="entry name" value="P450"/>
</dbReference>
<evidence type="ECO:0000256" key="5">
    <source>
        <dbReference type="ARBA" id="ARBA00010617"/>
    </source>
</evidence>
<evidence type="ECO:0000256" key="6">
    <source>
        <dbReference type="ARBA" id="ARBA00022617"/>
    </source>
</evidence>
<organism evidence="17 18">
    <name type="scientific">Rhynchophorus ferrugineus</name>
    <name type="common">Red palm weevil</name>
    <name type="synonym">Curculio ferrugineus</name>
    <dbReference type="NCBI Taxonomy" id="354439"/>
    <lineage>
        <taxon>Eukaryota</taxon>
        <taxon>Metazoa</taxon>
        <taxon>Ecdysozoa</taxon>
        <taxon>Arthropoda</taxon>
        <taxon>Hexapoda</taxon>
        <taxon>Insecta</taxon>
        <taxon>Pterygota</taxon>
        <taxon>Neoptera</taxon>
        <taxon>Endopterygota</taxon>
        <taxon>Coleoptera</taxon>
        <taxon>Polyphaga</taxon>
        <taxon>Cucujiformia</taxon>
        <taxon>Curculionidae</taxon>
        <taxon>Dryophthorinae</taxon>
        <taxon>Rhynchophorus</taxon>
    </lineage>
</organism>
<dbReference type="InterPro" id="IPR050182">
    <property type="entry name" value="Cytochrome_P450_fam2"/>
</dbReference>
<evidence type="ECO:0000256" key="12">
    <source>
        <dbReference type="ARBA" id="ARBA00023033"/>
    </source>
</evidence>
<evidence type="ECO:0000256" key="8">
    <source>
        <dbReference type="ARBA" id="ARBA00022824"/>
    </source>
</evidence>
<evidence type="ECO:0000256" key="4">
    <source>
        <dbReference type="ARBA" id="ARBA00004406"/>
    </source>
</evidence>
<reference evidence="17" key="1">
    <citation type="submission" date="2020-08" db="EMBL/GenBank/DDBJ databases">
        <title>Genome sequencing and assembly of the red palm weevil Rhynchophorus ferrugineus.</title>
        <authorList>
            <person name="Dias G.B."/>
            <person name="Bergman C.M."/>
            <person name="Manee M."/>
        </authorList>
    </citation>
    <scope>NUCLEOTIDE SEQUENCE</scope>
    <source>
        <strain evidence="17">AA-2017</strain>
        <tissue evidence="17">Whole larva</tissue>
    </source>
</reference>
<evidence type="ECO:0000256" key="16">
    <source>
        <dbReference type="SAM" id="SignalP"/>
    </source>
</evidence>
<dbReference type="GO" id="GO:0006082">
    <property type="term" value="P:organic acid metabolic process"/>
    <property type="evidence" value="ECO:0007669"/>
    <property type="project" value="TreeGrafter"/>
</dbReference>